<keyword evidence="4" id="KW-1185">Reference proteome</keyword>
<feature type="transmembrane region" description="Helical" evidence="2">
    <location>
        <begin position="120"/>
        <end position="147"/>
    </location>
</feature>
<gene>
    <name evidence="3" type="ORF">MVEN_01516100</name>
</gene>
<proteinExistence type="predicted"/>
<dbReference type="AlphaFoldDB" id="A0A8H7CTE7"/>
<evidence type="ECO:0000256" key="2">
    <source>
        <dbReference type="SAM" id="Phobius"/>
    </source>
</evidence>
<protein>
    <submittedName>
        <fullName evidence="3">Uncharacterized protein</fullName>
    </submittedName>
</protein>
<name>A0A8H7CTE7_9AGAR</name>
<evidence type="ECO:0000256" key="1">
    <source>
        <dbReference type="SAM" id="MobiDB-lite"/>
    </source>
</evidence>
<evidence type="ECO:0000313" key="4">
    <source>
        <dbReference type="Proteomes" id="UP000620124"/>
    </source>
</evidence>
<feature type="compositionally biased region" description="Gly residues" evidence="1">
    <location>
        <begin position="7"/>
        <end position="16"/>
    </location>
</feature>
<keyword evidence="2" id="KW-0472">Membrane</keyword>
<sequence>MNAGLDRGLGGLFGGGEDADPPVPTDPETNNVLPKHPHLPTIAPEGLGGLFTTSEASSVQATISSASRSASTFASGAAISQFSTTTSSSSSTSFPSPTVTIGATKETSNAPSGEAAQWKVIGIAAVSIGLVAGIMLSIVFFDAWWGFLLALVGKKKKAGTEDLVPDWANRDWEFKVASEDGHRYPTLASLETMTKKQELNRD</sequence>
<organism evidence="3 4">
    <name type="scientific">Mycena venus</name>
    <dbReference type="NCBI Taxonomy" id="2733690"/>
    <lineage>
        <taxon>Eukaryota</taxon>
        <taxon>Fungi</taxon>
        <taxon>Dikarya</taxon>
        <taxon>Basidiomycota</taxon>
        <taxon>Agaricomycotina</taxon>
        <taxon>Agaricomycetes</taxon>
        <taxon>Agaricomycetidae</taxon>
        <taxon>Agaricales</taxon>
        <taxon>Marasmiineae</taxon>
        <taxon>Mycenaceae</taxon>
        <taxon>Mycena</taxon>
    </lineage>
</organism>
<reference evidence="3" key="1">
    <citation type="submission" date="2020-05" db="EMBL/GenBank/DDBJ databases">
        <title>Mycena genomes resolve the evolution of fungal bioluminescence.</title>
        <authorList>
            <person name="Tsai I.J."/>
        </authorList>
    </citation>
    <scope>NUCLEOTIDE SEQUENCE</scope>
    <source>
        <strain evidence="3">CCC161011</strain>
    </source>
</reference>
<dbReference type="EMBL" id="JACAZI010000012">
    <property type="protein sequence ID" value="KAF7347592.1"/>
    <property type="molecule type" value="Genomic_DNA"/>
</dbReference>
<dbReference type="Proteomes" id="UP000620124">
    <property type="component" value="Unassembled WGS sequence"/>
</dbReference>
<dbReference type="OrthoDB" id="3266475at2759"/>
<comment type="caution">
    <text evidence="3">The sequence shown here is derived from an EMBL/GenBank/DDBJ whole genome shotgun (WGS) entry which is preliminary data.</text>
</comment>
<keyword evidence="2" id="KW-1133">Transmembrane helix</keyword>
<feature type="region of interest" description="Disordered" evidence="1">
    <location>
        <begin position="1"/>
        <end position="34"/>
    </location>
</feature>
<keyword evidence="2" id="KW-0812">Transmembrane</keyword>
<accession>A0A8H7CTE7</accession>
<evidence type="ECO:0000313" key="3">
    <source>
        <dbReference type="EMBL" id="KAF7347592.1"/>
    </source>
</evidence>